<accession>A0ABW4KR22</accession>
<organism evidence="3 4">
    <name type="scientific">Ottowia flava</name>
    <dbReference type="NCBI Taxonomy" id="2675430"/>
    <lineage>
        <taxon>Bacteria</taxon>
        <taxon>Pseudomonadati</taxon>
        <taxon>Pseudomonadota</taxon>
        <taxon>Betaproteobacteria</taxon>
        <taxon>Burkholderiales</taxon>
        <taxon>Comamonadaceae</taxon>
        <taxon>Ottowia</taxon>
    </lineage>
</organism>
<feature type="chain" id="PRO_5047266190" evidence="2">
    <location>
        <begin position="25"/>
        <end position="399"/>
    </location>
</feature>
<evidence type="ECO:0000313" key="4">
    <source>
        <dbReference type="Proteomes" id="UP001597304"/>
    </source>
</evidence>
<reference evidence="4" key="1">
    <citation type="journal article" date="2019" name="Int. J. Syst. Evol. Microbiol.">
        <title>The Global Catalogue of Microorganisms (GCM) 10K type strain sequencing project: providing services to taxonomists for standard genome sequencing and annotation.</title>
        <authorList>
            <consortium name="The Broad Institute Genomics Platform"/>
            <consortium name="The Broad Institute Genome Sequencing Center for Infectious Disease"/>
            <person name="Wu L."/>
            <person name="Ma J."/>
        </authorList>
    </citation>
    <scope>NUCLEOTIDE SEQUENCE [LARGE SCALE GENOMIC DNA]</scope>
    <source>
        <strain evidence="4">LMG 29247</strain>
    </source>
</reference>
<dbReference type="Pfam" id="PF09673">
    <property type="entry name" value="TrbC_Ftype"/>
    <property type="match status" value="1"/>
</dbReference>
<dbReference type="EMBL" id="JBHUEJ010000010">
    <property type="protein sequence ID" value="MFD1709786.1"/>
    <property type="molecule type" value="Genomic_DNA"/>
</dbReference>
<gene>
    <name evidence="3" type="ORF">ACFSF0_04155</name>
</gene>
<feature type="signal peptide" evidence="2">
    <location>
        <begin position="1"/>
        <end position="24"/>
    </location>
</feature>
<protein>
    <submittedName>
        <fullName evidence="3">TrbC family F-type conjugative pilus assembly protein</fullName>
    </submittedName>
</protein>
<evidence type="ECO:0000256" key="2">
    <source>
        <dbReference type="SAM" id="SignalP"/>
    </source>
</evidence>
<feature type="compositionally biased region" description="Basic and acidic residues" evidence="1">
    <location>
        <begin position="40"/>
        <end position="64"/>
    </location>
</feature>
<feature type="region of interest" description="Disordered" evidence="1">
    <location>
        <begin position="40"/>
        <end position="81"/>
    </location>
</feature>
<name>A0ABW4KR22_9BURK</name>
<keyword evidence="2" id="KW-0732">Signal</keyword>
<dbReference type="Proteomes" id="UP001597304">
    <property type="component" value="Unassembled WGS sequence"/>
</dbReference>
<evidence type="ECO:0000256" key="1">
    <source>
        <dbReference type="SAM" id="MobiDB-lite"/>
    </source>
</evidence>
<dbReference type="RefSeq" id="WP_147914644.1">
    <property type="nucleotide sequence ID" value="NZ_JBHUEJ010000010.1"/>
</dbReference>
<dbReference type="InterPro" id="IPR019106">
    <property type="entry name" value="T4SS_TrbC"/>
</dbReference>
<keyword evidence="4" id="KW-1185">Reference proteome</keyword>
<evidence type="ECO:0000313" key="3">
    <source>
        <dbReference type="EMBL" id="MFD1709786.1"/>
    </source>
</evidence>
<comment type="caution">
    <text evidence="3">The sequence shown here is derived from an EMBL/GenBank/DDBJ whole genome shotgun (WGS) entry which is preliminary data.</text>
</comment>
<sequence>MKSLPLPILCSSLILLLSASATTAQTHLAQLDAATTERLRQQSEALKRDQPDKRVDDTTRRRLEYQAQNPTNPAGTARTPLQNKDLQAAQRDPMTAVTAGENPIAQELAGVTTVVFISDSMPAHTLAPIMQAGVGRPEVLYLLRGWKGDGQQLAPLVKSIRQKAGLSDTAQINLYVLPKAFRQYQIERVPAYVIKSKSNGWRGLMGNVSLKVAADEIEAGRWGHTMGNTWAVAEPDKALEYEQKLRSITPEMVAKQRKSMAESAEKTLTKGSPLPMVKTAASRLFDPAVPLEKDIVIDGQVRAKKGQMMNALAIDPTGQRYYAAIDATDPWQLTLAKKWSAQYPGLMLFFTNRDGRINEIGVPAYPAAKNVLARIGITEVPSLASQEGLKLRIQTFTKQ</sequence>
<feature type="compositionally biased region" description="Polar residues" evidence="1">
    <location>
        <begin position="66"/>
        <end position="81"/>
    </location>
</feature>
<proteinExistence type="predicted"/>